<proteinExistence type="predicted"/>
<protein>
    <submittedName>
        <fullName evidence="1">Uncharacterized protein</fullName>
    </submittedName>
</protein>
<evidence type="ECO:0000313" key="1">
    <source>
        <dbReference type="EMBL" id="LAA97461.1"/>
    </source>
</evidence>
<organism evidence="1">
    <name type="scientific">Micrurus lemniscatus lemniscatus</name>
    <dbReference type="NCBI Taxonomy" id="129467"/>
    <lineage>
        <taxon>Eukaryota</taxon>
        <taxon>Metazoa</taxon>
        <taxon>Chordata</taxon>
        <taxon>Craniata</taxon>
        <taxon>Vertebrata</taxon>
        <taxon>Euteleostomi</taxon>
        <taxon>Lepidosauria</taxon>
        <taxon>Squamata</taxon>
        <taxon>Bifurcata</taxon>
        <taxon>Unidentata</taxon>
        <taxon>Episquamata</taxon>
        <taxon>Toxicofera</taxon>
        <taxon>Serpentes</taxon>
        <taxon>Colubroidea</taxon>
        <taxon>Elapidae</taxon>
        <taxon>Elapinae</taxon>
        <taxon>Micrurus</taxon>
    </lineage>
</organism>
<accession>A0A2D4JLS7</accession>
<dbReference type="EMBL" id="IACK01221071">
    <property type="protein sequence ID" value="LAA97461.1"/>
    <property type="molecule type" value="Transcribed_RNA"/>
</dbReference>
<name>A0A2D4JLS7_MICLE</name>
<dbReference type="AlphaFoldDB" id="A0A2D4JLS7"/>
<sequence>MVICNAFLMQYHNGHLITDTNIGNEIAFGTMGKCGLCMQTETGNLLIDFFSRQLGICQEPIVQLYLWISLDEKCLHQTDYIRHQTRTHEILSSNPTSGMKARWVTLGQPVSLSLTNLTELLLGENRRKREYYVSLLP</sequence>
<reference evidence="1" key="2">
    <citation type="submission" date="2017-11" db="EMBL/GenBank/DDBJ databases">
        <title>Coralsnake Venomics: Analyses of Venom Gland Transcriptomes and Proteomes of Six Brazilian Taxa.</title>
        <authorList>
            <person name="Aird S.D."/>
            <person name="Jorge da Silva N."/>
            <person name="Qiu L."/>
            <person name="Villar-Briones A."/>
            <person name="Aparecida-Saddi V."/>
            <person name="Campos-Telles M.P."/>
            <person name="Grau M."/>
            <person name="Mikheyev A.S."/>
        </authorList>
    </citation>
    <scope>NUCLEOTIDE SEQUENCE</scope>
    <source>
        <tissue evidence="1">Venom_gland</tissue>
    </source>
</reference>
<reference evidence="1" key="1">
    <citation type="submission" date="2017-07" db="EMBL/GenBank/DDBJ databases">
        <authorList>
            <person name="Mikheyev A."/>
            <person name="Grau M."/>
        </authorList>
    </citation>
    <scope>NUCLEOTIDE SEQUENCE</scope>
    <source>
        <tissue evidence="1">Venom_gland</tissue>
    </source>
</reference>